<dbReference type="RefSeq" id="WP_274038488.1">
    <property type="nucleotide sequence ID" value="NZ_CP059733.1"/>
</dbReference>
<protein>
    <recommendedName>
        <fullName evidence="3">Tyrosine specific protein phosphatases domain-containing protein</fullName>
    </recommendedName>
</protein>
<evidence type="ECO:0000313" key="2">
    <source>
        <dbReference type="Proteomes" id="UP000032352"/>
    </source>
</evidence>
<dbReference type="InterPro" id="IPR029021">
    <property type="entry name" value="Prot-tyrosine_phosphatase-like"/>
</dbReference>
<dbReference type="AlphaFoldDB" id="A0AAE9Z435"/>
<evidence type="ECO:0008006" key="3">
    <source>
        <dbReference type="Google" id="ProtNLM"/>
    </source>
</evidence>
<evidence type="ECO:0000313" key="1">
    <source>
        <dbReference type="EMBL" id="WDE05705.1"/>
    </source>
</evidence>
<reference evidence="1 2" key="1">
    <citation type="journal article" date="2015" name="Genome Announc.">
        <title>Draft Genome Sequences of Marine Isolates of Thalassomonas viridans and Thalassomonas actiniarum.</title>
        <authorList>
            <person name="Olonade I."/>
            <person name="van Zyl L.J."/>
            <person name="Trindade M."/>
        </authorList>
    </citation>
    <scope>NUCLEOTIDE SEQUENCE [LARGE SCALE GENOMIC DNA]</scope>
    <source>
        <strain evidence="1 2">XOM25</strain>
    </source>
</reference>
<accession>A0AAE9Z435</accession>
<organism evidence="1 2">
    <name type="scientific">Thalassomonas viridans</name>
    <dbReference type="NCBI Taxonomy" id="137584"/>
    <lineage>
        <taxon>Bacteria</taxon>
        <taxon>Pseudomonadati</taxon>
        <taxon>Pseudomonadota</taxon>
        <taxon>Gammaproteobacteria</taxon>
        <taxon>Alteromonadales</taxon>
        <taxon>Colwelliaceae</taxon>
        <taxon>Thalassomonas</taxon>
    </lineage>
</organism>
<dbReference type="SUPFAM" id="SSF52799">
    <property type="entry name" value="(Phosphotyrosine protein) phosphatases II"/>
    <property type="match status" value="1"/>
</dbReference>
<keyword evidence="2" id="KW-1185">Reference proteome</keyword>
<dbReference type="Gene3D" id="3.90.190.10">
    <property type="entry name" value="Protein tyrosine phosphatase superfamily"/>
    <property type="match status" value="1"/>
</dbReference>
<dbReference type="EMBL" id="CP059733">
    <property type="protein sequence ID" value="WDE05705.1"/>
    <property type="molecule type" value="Genomic_DNA"/>
</dbReference>
<gene>
    <name evidence="1" type="ORF">SG34_001860</name>
</gene>
<proteinExistence type="predicted"/>
<reference evidence="1 2" key="2">
    <citation type="journal article" date="2022" name="Mar. Drugs">
        <title>Bioassay-Guided Fractionation Leads to the Detection of Cholic Acid Generated by the Rare Thalassomonas sp.</title>
        <authorList>
            <person name="Pheiffer F."/>
            <person name="Schneider Y.K."/>
            <person name="Hansen E.H."/>
            <person name="Andersen J.H."/>
            <person name="Isaksson J."/>
            <person name="Busche T."/>
            <person name="R C."/>
            <person name="Kalinowski J."/>
            <person name="Zyl L.V."/>
            <person name="Trindade M."/>
        </authorList>
    </citation>
    <scope>NUCLEOTIDE SEQUENCE [LARGE SCALE GENOMIC DNA]</scope>
    <source>
        <strain evidence="1 2">XOM25</strain>
    </source>
</reference>
<dbReference type="KEGG" id="tvd:SG34_001860"/>
<sequence>MLNLAPEHHSYDMDSIKLSACFYRLINTNLLVGGKPDKRDILTLKEHGIERIINCLSPAEQDWDESSYVTGLGLKYQAFCVDKQSGINLTNAGKLKTILAACVQERVFLHCATGNRIGALIALHECRVRGKNIQEAISEGELWGLKNKKLVENALLEGEDK</sequence>
<dbReference type="Proteomes" id="UP000032352">
    <property type="component" value="Chromosome"/>
</dbReference>
<name>A0AAE9Z435_9GAMM</name>